<reference evidence="2 3" key="1">
    <citation type="submission" date="2024-08" db="EMBL/GenBank/DDBJ databases">
        <authorList>
            <person name="Ishaq N."/>
        </authorList>
    </citation>
    <scope>NUCLEOTIDE SEQUENCE [LARGE SCALE GENOMIC DNA]</scope>
    <source>
        <strain evidence="2 3">DSM 18651</strain>
    </source>
</reference>
<keyword evidence="3" id="KW-1185">Reference proteome</keyword>
<dbReference type="RefSeq" id="WP_371841473.1">
    <property type="nucleotide sequence ID" value="NZ_JBGMEK010000118.1"/>
</dbReference>
<keyword evidence="1" id="KW-0812">Transmembrane</keyword>
<comment type="caution">
    <text evidence="2">The sequence shown here is derived from an EMBL/GenBank/DDBJ whole genome shotgun (WGS) entry which is preliminary data.</text>
</comment>
<keyword evidence="1" id="KW-1133">Transmembrane helix</keyword>
<feature type="transmembrane region" description="Helical" evidence="1">
    <location>
        <begin position="32"/>
        <end position="50"/>
    </location>
</feature>
<accession>A0ABV4P6L9</accession>
<dbReference type="Proteomes" id="UP001569428">
    <property type="component" value="Unassembled WGS sequence"/>
</dbReference>
<proteinExistence type="predicted"/>
<protein>
    <submittedName>
        <fullName evidence="2">Uncharacterized protein</fullName>
    </submittedName>
</protein>
<evidence type="ECO:0000313" key="3">
    <source>
        <dbReference type="Proteomes" id="UP001569428"/>
    </source>
</evidence>
<name>A0ABV4P6L9_9GAMM</name>
<sequence length="174" mass="20244">MIKIILIAIIYFVFLIANPLTGYDFFWKYSPSLLNTLIFFSIIYALYFILLNLWKRSLSERIKYSVVFLAISTLYYFAVEKKPSYKIDQSTYYAFDRFDGGAFTSSTISNLIKLDRVALILAKKTVIKTYENVQNQKIKSLNGNHLVIELEYYSGKVESDQIEVNRLKGNSPHE</sequence>
<gene>
    <name evidence="2" type="ORF">ACCI49_22485</name>
</gene>
<dbReference type="EMBL" id="JBGMEK010000118">
    <property type="protein sequence ID" value="MFA0813660.1"/>
    <property type="molecule type" value="Genomic_DNA"/>
</dbReference>
<evidence type="ECO:0000256" key="1">
    <source>
        <dbReference type="SAM" id="Phobius"/>
    </source>
</evidence>
<evidence type="ECO:0000313" key="2">
    <source>
        <dbReference type="EMBL" id="MFA0813660.1"/>
    </source>
</evidence>
<keyword evidence="1" id="KW-0472">Membrane</keyword>
<organism evidence="2 3">
    <name type="scientific">Microbulbifer epialgicus</name>
    <dbReference type="NCBI Taxonomy" id="393907"/>
    <lineage>
        <taxon>Bacteria</taxon>
        <taxon>Pseudomonadati</taxon>
        <taxon>Pseudomonadota</taxon>
        <taxon>Gammaproteobacteria</taxon>
        <taxon>Cellvibrionales</taxon>
        <taxon>Microbulbiferaceae</taxon>
        <taxon>Microbulbifer</taxon>
    </lineage>
</organism>